<dbReference type="Pfam" id="PF13088">
    <property type="entry name" value="BNR_2"/>
    <property type="match status" value="1"/>
</dbReference>
<dbReference type="InterPro" id="IPR011040">
    <property type="entry name" value="Sialidase"/>
</dbReference>
<gene>
    <name evidence="2" type="ORF">ACERK3_07260</name>
</gene>
<evidence type="ECO:0000313" key="2">
    <source>
        <dbReference type="EMBL" id="MFA9478094.1"/>
    </source>
</evidence>
<accession>A0ABV4U5K9</accession>
<reference evidence="2 3" key="1">
    <citation type="submission" date="2024-08" db="EMBL/GenBank/DDBJ databases">
        <title>Whole-genome sequencing of halo(alkali)philic microorganisms from hypersaline lakes.</title>
        <authorList>
            <person name="Sorokin D.Y."/>
            <person name="Merkel A.Y."/>
            <person name="Messina E."/>
            <person name="Yakimov M."/>
        </authorList>
    </citation>
    <scope>NUCLEOTIDE SEQUENCE [LARGE SCALE GENOMIC DNA]</scope>
    <source>
        <strain evidence="2 3">AB-hyl4</strain>
    </source>
</reference>
<dbReference type="GO" id="GO:0004308">
    <property type="term" value="F:exo-alpha-sialidase activity"/>
    <property type="evidence" value="ECO:0007669"/>
    <property type="project" value="UniProtKB-EC"/>
</dbReference>
<organism evidence="2 3">
    <name type="scientific">Natronomicrosphaera hydrolytica</name>
    <dbReference type="NCBI Taxonomy" id="3242702"/>
    <lineage>
        <taxon>Bacteria</taxon>
        <taxon>Pseudomonadati</taxon>
        <taxon>Planctomycetota</taxon>
        <taxon>Phycisphaerae</taxon>
        <taxon>Phycisphaerales</taxon>
        <taxon>Phycisphaeraceae</taxon>
        <taxon>Natronomicrosphaera</taxon>
    </lineage>
</organism>
<dbReference type="PANTHER" id="PTHR43752:SF2">
    <property type="entry name" value="BNR_ASP-BOX REPEAT FAMILY PROTEIN"/>
    <property type="match status" value="1"/>
</dbReference>
<dbReference type="SUPFAM" id="SSF50939">
    <property type="entry name" value="Sialidases"/>
    <property type="match status" value="1"/>
</dbReference>
<keyword evidence="3" id="KW-1185">Reference proteome</keyword>
<name>A0ABV4U5K9_9BACT</name>
<feature type="domain" description="Sialidase" evidence="1">
    <location>
        <begin position="39"/>
        <end position="304"/>
    </location>
</feature>
<dbReference type="EC" id="3.2.1.18" evidence="2"/>
<dbReference type="InterPro" id="IPR036278">
    <property type="entry name" value="Sialidase_sf"/>
</dbReference>
<evidence type="ECO:0000313" key="3">
    <source>
        <dbReference type="Proteomes" id="UP001575105"/>
    </source>
</evidence>
<dbReference type="Proteomes" id="UP001575105">
    <property type="component" value="Unassembled WGS sequence"/>
</dbReference>
<keyword evidence="2" id="KW-0326">Glycosidase</keyword>
<comment type="caution">
    <text evidence="2">The sequence shown here is derived from an EMBL/GenBank/DDBJ whole genome shotgun (WGS) entry which is preliminary data.</text>
</comment>
<dbReference type="CDD" id="cd15482">
    <property type="entry name" value="Sialidase_non-viral"/>
    <property type="match status" value="1"/>
</dbReference>
<sequence>MNNIALATSYPVQVIHNFGEGHFGSAREPVLRRMQDGSLLCFHYTGGPWEPHDENCIVRTISLDDGKTWSQPEVIFNHPRRATWGPELFAEDGKVMAFVHTFNTDRWYGEMKTFLAISSDSGRTFTEPSMMPGPSGNVVMRRTIVLSNGDWLTPCYWQEHLSGFTNEFTREGFSQGGEWRFRVGVVRANNQDWKTANVVGRLENEHCDLWEPNAVEIAPGHIVMFMRASGTGVLYRAESLDYGRSWSEAVPTDIPNADTKITLLKIRNKTILLNNPTSRGRSRIELWVSDDGCENWATRIEVARLKTQGRAGVNEHYIPAMVCYPDGFVDEAQESIYVAFEDGACHYMAKIPLADFR</sequence>
<protein>
    <submittedName>
        <fullName evidence="2">Exo-alpha-sialidase</fullName>
        <ecNumber evidence="2">3.2.1.18</ecNumber>
    </submittedName>
</protein>
<dbReference type="EMBL" id="JBGUBD010000004">
    <property type="protein sequence ID" value="MFA9478094.1"/>
    <property type="molecule type" value="Genomic_DNA"/>
</dbReference>
<dbReference type="RefSeq" id="WP_425345021.1">
    <property type="nucleotide sequence ID" value="NZ_JBGUBD010000004.1"/>
</dbReference>
<dbReference type="Gene3D" id="2.120.10.10">
    <property type="match status" value="1"/>
</dbReference>
<evidence type="ECO:0000259" key="1">
    <source>
        <dbReference type="Pfam" id="PF13088"/>
    </source>
</evidence>
<dbReference type="PANTHER" id="PTHR43752">
    <property type="entry name" value="BNR/ASP-BOX REPEAT FAMILY PROTEIN"/>
    <property type="match status" value="1"/>
</dbReference>
<keyword evidence="2" id="KW-0378">Hydrolase</keyword>
<proteinExistence type="predicted"/>